<sequence>MAKIKANDALVKALNHWQIDHVYGIPGDSIDSVVDALKKVENEIKFYHVRHEEVATLAASSYAKLTGKIAVALSIGGPGAIHLLNGMYDAKMDNVPMLVFAGQVASSVMGTKFFQEVDLPSVFEDVAVYNKQLDSPDNIHEVVNEAIQTAYQRKGVAVLTIPSDILDTKIEDRVPYETYTFENPQNEFTDSDIKEAAAHLDKANKPVALVGVGAKNAKDSLLQFIDHAKIPSVITLPAKGIVPDTHSNYLGNLGKIGTKPAFEAVQDADLLIMIGTNYPYSNYLPKSDIPSIQIDNDASNIGKRFPATAGIVADVEDALQALIKETNQVMKRSFLDACMENMRTWNEWMQEDKEDHSKPIRPERLMAEIAHISDPDAIFSIDVGTATVWATRYLKLDHGQDFLISSWLGTMGCALPGSIASKIAEPQRQAICITGDGGFSMVMQDFVTAVIYDLPIIVIVLNNSELSFIKYEQQSAGELEYGIELGDIDYAKFAESCNGIGYTVTEPEQIAPTLEKAKNANKPVVVNVWVDPDAAPLPGKIIWDEAVGYAKFELRSALEENKLKKMPPLKTVMRRIF</sequence>
<reference evidence="8" key="1">
    <citation type="journal article" date="2019" name="Int. J. Syst. Evol. Microbiol.">
        <title>The Global Catalogue of Microorganisms (GCM) 10K type strain sequencing project: providing services to taxonomists for standard genome sequencing and annotation.</title>
        <authorList>
            <consortium name="The Broad Institute Genomics Platform"/>
            <consortium name="The Broad Institute Genome Sequencing Center for Infectious Disease"/>
            <person name="Wu L."/>
            <person name="Ma J."/>
        </authorList>
    </citation>
    <scope>NUCLEOTIDE SEQUENCE [LARGE SCALE GENOMIC DNA]</scope>
    <source>
        <strain evidence="8">JCM 30234</strain>
    </source>
</reference>
<keyword evidence="8" id="KW-1185">Reference proteome</keyword>
<dbReference type="Gene3D" id="3.40.50.1220">
    <property type="entry name" value="TPP-binding domain"/>
    <property type="match status" value="1"/>
</dbReference>
<dbReference type="InterPro" id="IPR029035">
    <property type="entry name" value="DHS-like_NAD/FAD-binding_dom"/>
</dbReference>
<feature type="domain" description="Thiamine pyrophosphate enzyme TPP-binding" evidence="5">
    <location>
        <begin position="382"/>
        <end position="528"/>
    </location>
</feature>
<dbReference type="InterPro" id="IPR000399">
    <property type="entry name" value="TPP-bd_CS"/>
</dbReference>
<keyword evidence="2 3" id="KW-0786">Thiamine pyrophosphate</keyword>
<dbReference type="CDD" id="cd07039">
    <property type="entry name" value="TPP_PYR_POX"/>
    <property type="match status" value="1"/>
</dbReference>
<dbReference type="RefSeq" id="WP_382358422.1">
    <property type="nucleotide sequence ID" value="NZ_JBHTGR010000011.1"/>
</dbReference>
<dbReference type="Pfam" id="PF02775">
    <property type="entry name" value="TPP_enzyme_C"/>
    <property type="match status" value="1"/>
</dbReference>
<comment type="similarity">
    <text evidence="1 3">Belongs to the TPP enzyme family.</text>
</comment>
<dbReference type="InterPro" id="IPR029061">
    <property type="entry name" value="THDP-binding"/>
</dbReference>
<dbReference type="EC" id="1.2.3.3" evidence="7"/>
<evidence type="ECO:0000259" key="6">
    <source>
        <dbReference type="Pfam" id="PF02776"/>
    </source>
</evidence>
<dbReference type="PANTHER" id="PTHR42981:SF2">
    <property type="entry name" value="PYRUVATE DEHYDROGENASE [UBIQUINONE]"/>
    <property type="match status" value="1"/>
</dbReference>
<dbReference type="InterPro" id="IPR047210">
    <property type="entry name" value="TPP_PYR_POXB-like"/>
</dbReference>
<dbReference type="SUPFAM" id="SSF52467">
    <property type="entry name" value="DHS-like NAD/FAD-binding domain"/>
    <property type="match status" value="1"/>
</dbReference>
<evidence type="ECO:0000259" key="4">
    <source>
        <dbReference type="Pfam" id="PF00205"/>
    </source>
</evidence>
<dbReference type="Pfam" id="PF02776">
    <property type="entry name" value="TPP_enzyme_N"/>
    <property type="match status" value="1"/>
</dbReference>
<dbReference type="InterPro" id="IPR012001">
    <property type="entry name" value="Thiamin_PyroP_enz_TPP-bd_dom"/>
</dbReference>
<dbReference type="Gene3D" id="3.40.50.970">
    <property type="match status" value="2"/>
</dbReference>
<comment type="caution">
    <text evidence="7">The sequence shown here is derived from an EMBL/GenBank/DDBJ whole genome shotgun (WGS) entry which is preliminary data.</text>
</comment>
<accession>A0ABW2UXU3</accession>
<dbReference type="CDD" id="cd02014">
    <property type="entry name" value="TPP_POX"/>
    <property type="match status" value="1"/>
</dbReference>
<evidence type="ECO:0000256" key="1">
    <source>
        <dbReference type="ARBA" id="ARBA00007812"/>
    </source>
</evidence>
<dbReference type="InterPro" id="IPR047212">
    <property type="entry name" value="TPP_POXB-like"/>
</dbReference>
<evidence type="ECO:0000256" key="3">
    <source>
        <dbReference type="RuleBase" id="RU362132"/>
    </source>
</evidence>
<proteinExistence type="inferred from homology"/>
<evidence type="ECO:0000313" key="8">
    <source>
        <dbReference type="Proteomes" id="UP001596620"/>
    </source>
</evidence>
<dbReference type="PANTHER" id="PTHR42981">
    <property type="entry name" value="PYRUVATE DEHYDROGENASE [UBIQUINONE]"/>
    <property type="match status" value="1"/>
</dbReference>
<feature type="domain" description="Thiamine pyrophosphate enzyme central" evidence="4">
    <location>
        <begin position="193"/>
        <end position="322"/>
    </location>
</feature>
<dbReference type="SUPFAM" id="SSF52518">
    <property type="entry name" value="Thiamin diphosphate-binding fold (THDP-binding)"/>
    <property type="match status" value="2"/>
</dbReference>
<dbReference type="InterPro" id="IPR047211">
    <property type="entry name" value="POXB-like"/>
</dbReference>
<protein>
    <submittedName>
        <fullName evidence="7">Pyruvate oxidase</fullName>
        <ecNumber evidence="7">1.2.3.3</ecNumber>
    </submittedName>
</protein>
<evidence type="ECO:0000259" key="5">
    <source>
        <dbReference type="Pfam" id="PF02775"/>
    </source>
</evidence>
<dbReference type="GO" id="GO:0047112">
    <property type="term" value="F:pyruvate oxidase activity"/>
    <property type="evidence" value="ECO:0007669"/>
    <property type="project" value="UniProtKB-EC"/>
</dbReference>
<dbReference type="Pfam" id="PF00205">
    <property type="entry name" value="TPP_enzyme_M"/>
    <property type="match status" value="1"/>
</dbReference>
<dbReference type="PROSITE" id="PS00187">
    <property type="entry name" value="TPP_ENZYMES"/>
    <property type="match status" value="1"/>
</dbReference>
<evidence type="ECO:0000313" key="7">
    <source>
        <dbReference type="EMBL" id="MFC7746908.1"/>
    </source>
</evidence>
<dbReference type="Proteomes" id="UP001596620">
    <property type="component" value="Unassembled WGS sequence"/>
</dbReference>
<dbReference type="InterPro" id="IPR011766">
    <property type="entry name" value="TPP_enzyme_TPP-bd"/>
</dbReference>
<gene>
    <name evidence="7" type="ORF">ACFQU8_06620</name>
</gene>
<dbReference type="InterPro" id="IPR012000">
    <property type="entry name" value="Thiamin_PyroP_enz_cen_dom"/>
</dbReference>
<keyword evidence="7" id="KW-0670">Pyruvate</keyword>
<name>A0ABW2UXU3_9BACI</name>
<feature type="domain" description="Thiamine pyrophosphate enzyme N-terminal TPP-binding" evidence="6">
    <location>
        <begin position="5"/>
        <end position="119"/>
    </location>
</feature>
<keyword evidence="7" id="KW-0560">Oxidoreductase</keyword>
<organism evidence="7 8">
    <name type="scientific">Lentibacillus kimchii</name>
    <dbReference type="NCBI Taxonomy" id="1542911"/>
    <lineage>
        <taxon>Bacteria</taxon>
        <taxon>Bacillati</taxon>
        <taxon>Bacillota</taxon>
        <taxon>Bacilli</taxon>
        <taxon>Bacillales</taxon>
        <taxon>Bacillaceae</taxon>
        <taxon>Lentibacillus</taxon>
    </lineage>
</organism>
<dbReference type="NCBIfam" id="NF006377">
    <property type="entry name" value="PRK08611.1"/>
    <property type="match status" value="1"/>
</dbReference>
<dbReference type="EMBL" id="JBHTGR010000011">
    <property type="protein sequence ID" value="MFC7746908.1"/>
    <property type="molecule type" value="Genomic_DNA"/>
</dbReference>
<evidence type="ECO:0000256" key="2">
    <source>
        <dbReference type="ARBA" id="ARBA00023052"/>
    </source>
</evidence>